<dbReference type="GO" id="GO:0008770">
    <property type="term" value="F:[acyl-carrier-protein] phosphodiesterase activity"/>
    <property type="evidence" value="ECO:0007669"/>
    <property type="project" value="InterPro"/>
</dbReference>
<name>A0A5C0VQJ1_9SPHI</name>
<dbReference type="Pfam" id="PF04336">
    <property type="entry name" value="ACP_PD"/>
    <property type="match status" value="1"/>
</dbReference>
<dbReference type="EMBL" id="CP043329">
    <property type="protein sequence ID" value="QEK53174.1"/>
    <property type="molecule type" value="Genomic_DNA"/>
</dbReference>
<dbReference type="KEGG" id="pej:FYC62_16905"/>
<gene>
    <name evidence="1" type="ORF">FYC62_16905</name>
</gene>
<dbReference type="RefSeq" id="WP_149075798.1">
    <property type="nucleotide sequence ID" value="NZ_CP043329.1"/>
</dbReference>
<evidence type="ECO:0000313" key="1">
    <source>
        <dbReference type="EMBL" id="QEK53174.1"/>
    </source>
</evidence>
<accession>A0A5C0VQJ1</accession>
<protein>
    <recommendedName>
        <fullName evidence="3">Acyl carrier protein phosphodiesterase</fullName>
    </recommendedName>
</protein>
<dbReference type="GO" id="GO:0006633">
    <property type="term" value="P:fatty acid biosynthetic process"/>
    <property type="evidence" value="ECO:0007669"/>
    <property type="project" value="InterPro"/>
</dbReference>
<reference evidence="1 2" key="1">
    <citation type="submission" date="2019-08" db="EMBL/GenBank/DDBJ databases">
        <title>Pedobacter sp. nov., isolated from Han river, South Korea.</title>
        <authorList>
            <person name="Lee D.-H."/>
            <person name="Kim Y.-S."/>
            <person name="Hwang E.-M."/>
            <person name="Le Tran T.C."/>
            <person name="Cha C.-J."/>
        </authorList>
    </citation>
    <scope>NUCLEOTIDE SEQUENCE [LARGE SCALE GENOMIC DNA]</scope>
    <source>
        <strain evidence="1 2">CJ43</strain>
    </source>
</reference>
<evidence type="ECO:0000313" key="2">
    <source>
        <dbReference type="Proteomes" id="UP000323653"/>
    </source>
</evidence>
<dbReference type="InterPro" id="IPR007431">
    <property type="entry name" value="ACP_PD"/>
</dbReference>
<keyword evidence="2" id="KW-1185">Reference proteome</keyword>
<dbReference type="AlphaFoldDB" id="A0A5C0VQJ1"/>
<sequence length="225" mass="26938">MNFLSHYYFDRYNTNSYEVLGSILPDLLKNADKSSNIFPEKDQDKFKQPHEIAILKGWKKHLDVDKLFHNASFFLEHQHQLKLKIKETLKDTPIKPFFAGHIAIELILDHLLLKHQKIDAAKLYFHLNAVSKNHITDFLNLNNAPEQEKFFKFFELFKKEQYLKSYIDVANISYALKRIFMRVWPNPLHPEQENKLTQVLIDYIFDIEEKFIIIFDEIERQLLDD</sequence>
<dbReference type="Proteomes" id="UP000323653">
    <property type="component" value="Chromosome"/>
</dbReference>
<organism evidence="1 2">
    <name type="scientific">Pedobacter aquae</name>
    <dbReference type="NCBI Taxonomy" id="2605747"/>
    <lineage>
        <taxon>Bacteria</taxon>
        <taxon>Pseudomonadati</taxon>
        <taxon>Bacteroidota</taxon>
        <taxon>Sphingobacteriia</taxon>
        <taxon>Sphingobacteriales</taxon>
        <taxon>Sphingobacteriaceae</taxon>
        <taxon>Pedobacter</taxon>
    </lineage>
</organism>
<proteinExistence type="predicted"/>
<evidence type="ECO:0008006" key="3">
    <source>
        <dbReference type="Google" id="ProtNLM"/>
    </source>
</evidence>